<evidence type="ECO:0008006" key="3">
    <source>
        <dbReference type="Google" id="ProtNLM"/>
    </source>
</evidence>
<evidence type="ECO:0000313" key="2">
    <source>
        <dbReference type="Proteomes" id="UP000184334"/>
    </source>
</evidence>
<accession>A0A1M4ZY96</accession>
<sequence>MYQNSIHLIEEVDATFHPQSIPTFSKTLINYSKEYNNQLFLTSHNREFLKIFLENINDKEIIKNNIRVFTFKEYRSKLKMLKLNGLEALKNITEFNLELR</sequence>
<dbReference type="Proteomes" id="UP000184334">
    <property type="component" value="Unassembled WGS sequence"/>
</dbReference>
<dbReference type="RefSeq" id="WP_072865936.1">
    <property type="nucleotide sequence ID" value="NZ_FQUI01000049.1"/>
</dbReference>
<dbReference type="AlphaFoldDB" id="A0A1M4ZY96"/>
<reference evidence="1" key="1">
    <citation type="submission" date="2016-11" db="EMBL/GenBank/DDBJ databases">
        <authorList>
            <person name="Varghese N."/>
            <person name="Submissions S."/>
        </authorList>
    </citation>
    <scope>NUCLEOTIDE SEQUENCE [LARGE SCALE GENOMIC DNA]</scope>
    <source>
        <strain evidence="1">DSM 16785</strain>
    </source>
</reference>
<organism evidence="1 2">
    <name type="scientific">Marinitoga hydrogenitolerans (strain DSM 16785 / JCM 12826 / AT1271)</name>
    <dbReference type="NCBI Taxonomy" id="1122195"/>
    <lineage>
        <taxon>Bacteria</taxon>
        <taxon>Thermotogati</taxon>
        <taxon>Thermotogota</taxon>
        <taxon>Thermotogae</taxon>
        <taxon>Petrotogales</taxon>
        <taxon>Petrotogaceae</taxon>
        <taxon>Marinitoga</taxon>
    </lineage>
</organism>
<dbReference type="EMBL" id="FQUI01000049">
    <property type="protein sequence ID" value="SHF22924.1"/>
    <property type="molecule type" value="Genomic_DNA"/>
</dbReference>
<comment type="caution">
    <text evidence="1">The sequence shown here is derived from an EMBL/GenBank/DDBJ whole genome shotgun (WGS) entry which is preliminary data.</text>
</comment>
<name>A0A1M4ZY96_MARH1</name>
<gene>
    <name evidence="1" type="ORF">SAMN02745164_02050</name>
</gene>
<evidence type="ECO:0000313" key="1">
    <source>
        <dbReference type="EMBL" id="SHF22924.1"/>
    </source>
</evidence>
<protein>
    <recommendedName>
        <fullName evidence="3">ATPase AAA-type core domain-containing protein</fullName>
    </recommendedName>
</protein>
<dbReference type="STRING" id="1122195.SAMN02745164_02050"/>
<proteinExistence type="predicted"/>
<keyword evidence="2" id="KW-1185">Reference proteome</keyword>
<dbReference type="OrthoDB" id="9801813at2"/>